<evidence type="ECO:0000313" key="9">
    <source>
        <dbReference type="EMBL" id="GLQ36302.1"/>
    </source>
</evidence>
<gene>
    <name evidence="9" type="primary">glpD</name>
    <name evidence="9" type="ORF">GCM10007939_25860</name>
</gene>
<feature type="domain" description="Alpha-glycerophosphate oxidase C-terminal" evidence="8">
    <location>
        <begin position="406"/>
        <end position="515"/>
    </location>
</feature>
<sequence length="523" mass="58661">MTKTLDIFIIGGGINGTGVARDAAGRGLSVTLAEMGDLGGATSSASTKLFHGGLRYLEFFEFRLVREALIERENLLAAVPHISWPMRFVLPVHKSMRFEGSTPASKLLTLLMPWMKGRRPAWMIRLGLFIYDNLGGRKILPATTRLDLRHDPAGAPLREKFTTAFEYSDCWVQDARLVVLNARDARARGATILPRTIVTNAKHTGDHWEIETRDQNSGEVALHRAAILVNAGGPWVQDIIENTVETTAQGKVRLVRGSHIVTRKLFEGDKTYFFQGKDGRICFAIPYEDDFTLIGTTDADHDAASTVPECTTSEQEYLCEFVSQYLVDPINTDDIVWHYAGVRPLYDDGAANATAATREYVIKVNQEAGGPLINIFGGKITTYRKLAESVLDEVVKLRPNTSENWTCRVPLPGGDFPVDGVDALLRDFMNRFAFIERRYARRLLRSYGTDCADLLAGCKSLSELGRHFGGDVYQRELDWAIDNEWVQTGEDFLWRRTKRGLYLDTKQRDAVDEYIQARRAKTA</sequence>
<dbReference type="Pfam" id="PF01266">
    <property type="entry name" value="DAO"/>
    <property type="match status" value="1"/>
</dbReference>
<evidence type="ECO:0000256" key="6">
    <source>
        <dbReference type="RuleBase" id="RU361217"/>
    </source>
</evidence>
<evidence type="ECO:0000313" key="10">
    <source>
        <dbReference type="Proteomes" id="UP001156694"/>
    </source>
</evidence>
<keyword evidence="5 6" id="KW-0560">Oxidoreductase</keyword>
<dbReference type="NCBIfam" id="NF008899">
    <property type="entry name" value="PRK12266.1"/>
    <property type="match status" value="1"/>
</dbReference>
<name>A0ABQ5VYM9_9RHOB</name>
<protein>
    <recommendedName>
        <fullName evidence="6">Glycerol-3-phosphate dehydrogenase</fullName>
        <ecNumber evidence="6">1.1.5.3</ecNumber>
    </recommendedName>
</protein>
<dbReference type="Pfam" id="PF16901">
    <property type="entry name" value="DAO_C"/>
    <property type="match status" value="1"/>
</dbReference>
<evidence type="ECO:0000256" key="4">
    <source>
        <dbReference type="ARBA" id="ARBA00022827"/>
    </source>
</evidence>
<dbReference type="PROSITE" id="PS00978">
    <property type="entry name" value="FAD_G3PDH_2"/>
    <property type="match status" value="1"/>
</dbReference>
<comment type="similarity">
    <text evidence="2 6">Belongs to the FAD-dependent glycerol-3-phosphate dehydrogenase family.</text>
</comment>
<dbReference type="PROSITE" id="PS00977">
    <property type="entry name" value="FAD_G3PDH_1"/>
    <property type="match status" value="1"/>
</dbReference>
<dbReference type="Gene3D" id="3.30.9.10">
    <property type="entry name" value="D-Amino Acid Oxidase, subunit A, domain 2"/>
    <property type="match status" value="1"/>
</dbReference>
<dbReference type="NCBIfam" id="NF009906">
    <property type="entry name" value="PRK13369.1"/>
    <property type="match status" value="1"/>
</dbReference>
<dbReference type="PANTHER" id="PTHR11985:SF15">
    <property type="entry name" value="GLYCEROL-3-PHOSPHATE DEHYDROGENASE, MITOCHONDRIAL"/>
    <property type="match status" value="1"/>
</dbReference>
<keyword evidence="4" id="KW-0274">FAD</keyword>
<dbReference type="InterPro" id="IPR038299">
    <property type="entry name" value="DAO_C_sf"/>
</dbReference>
<dbReference type="InterPro" id="IPR006076">
    <property type="entry name" value="FAD-dep_OxRdtase"/>
</dbReference>
<accession>A0ABQ5VYM9</accession>
<evidence type="ECO:0000256" key="5">
    <source>
        <dbReference type="ARBA" id="ARBA00023002"/>
    </source>
</evidence>
<dbReference type="InterPro" id="IPR031656">
    <property type="entry name" value="DAO_C"/>
</dbReference>
<evidence type="ECO:0000256" key="1">
    <source>
        <dbReference type="ARBA" id="ARBA00001974"/>
    </source>
</evidence>
<dbReference type="Proteomes" id="UP001156694">
    <property type="component" value="Unassembled WGS sequence"/>
</dbReference>
<evidence type="ECO:0000256" key="2">
    <source>
        <dbReference type="ARBA" id="ARBA00007330"/>
    </source>
</evidence>
<reference evidence="10" key="1">
    <citation type="journal article" date="2019" name="Int. J. Syst. Evol. Microbiol.">
        <title>The Global Catalogue of Microorganisms (GCM) 10K type strain sequencing project: providing services to taxonomists for standard genome sequencing and annotation.</title>
        <authorList>
            <consortium name="The Broad Institute Genomics Platform"/>
            <consortium name="The Broad Institute Genome Sequencing Center for Infectious Disease"/>
            <person name="Wu L."/>
            <person name="Ma J."/>
        </authorList>
    </citation>
    <scope>NUCLEOTIDE SEQUENCE [LARGE SCALE GENOMIC DNA]</scope>
    <source>
        <strain evidence="10">NBRC 110140</strain>
    </source>
</reference>
<dbReference type="EC" id="1.1.5.3" evidence="6"/>
<dbReference type="EMBL" id="BSNN01000008">
    <property type="protein sequence ID" value="GLQ36302.1"/>
    <property type="molecule type" value="Genomic_DNA"/>
</dbReference>
<dbReference type="InterPro" id="IPR000447">
    <property type="entry name" value="G3P_DH_FAD-dep"/>
</dbReference>
<dbReference type="RefSeq" id="WP_284380047.1">
    <property type="nucleotide sequence ID" value="NZ_BSNN01000008.1"/>
</dbReference>
<evidence type="ECO:0000259" key="7">
    <source>
        <dbReference type="Pfam" id="PF01266"/>
    </source>
</evidence>
<comment type="caution">
    <text evidence="9">The sequence shown here is derived from an EMBL/GenBank/DDBJ whole genome shotgun (WGS) entry which is preliminary data.</text>
</comment>
<proteinExistence type="inferred from homology"/>
<evidence type="ECO:0000259" key="8">
    <source>
        <dbReference type="Pfam" id="PF16901"/>
    </source>
</evidence>
<comment type="cofactor">
    <cofactor evidence="1 6">
        <name>FAD</name>
        <dbReference type="ChEBI" id="CHEBI:57692"/>
    </cofactor>
</comment>
<dbReference type="Gene3D" id="6.10.250.1890">
    <property type="match status" value="1"/>
</dbReference>
<dbReference type="PANTHER" id="PTHR11985">
    <property type="entry name" value="GLYCEROL-3-PHOSPHATE DEHYDROGENASE"/>
    <property type="match status" value="1"/>
</dbReference>
<dbReference type="SUPFAM" id="SSF51905">
    <property type="entry name" value="FAD/NAD(P)-binding domain"/>
    <property type="match status" value="1"/>
</dbReference>
<dbReference type="Gene3D" id="3.50.50.60">
    <property type="entry name" value="FAD/NAD(P)-binding domain"/>
    <property type="match status" value="1"/>
</dbReference>
<dbReference type="Gene3D" id="1.10.8.870">
    <property type="entry name" value="Alpha-glycerophosphate oxidase, cap domain"/>
    <property type="match status" value="1"/>
</dbReference>
<keyword evidence="3 6" id="KW-0285">Flavoprotein</keyword>
<feature type="domain" description="FAD dependent oxidoreductase" evidence="7">
    <location>
        <begin position="6"/>
        <end position="351"/>
    </location>
</feature>
<organism evidence="9 10">
    <name type="scientific">Amylibacter marinus</name>
    <dbReference type="NCBI Taxonomy" id="1475483"/>
    <lineage>
        <taxon>Bacteria</taxon>
        <taxon>Pseudomonadati</taxon>
        <taxon>Pseudomonadota</taxon>
        <taxon>Alphaproteobacteria</taxon>
        <taxon>Rhodobacterales</taxon>
        <taxon>Paracoccaceae</taxon>
        <taxon>Amylibacter</taxon>
    </lineage>
</organism>
<dbReference type="InterPro" id="IPR036188">
    <property type="entry name" value="FAD/NAD-bd_sf"/>
</dbReference>
<keyword evidence="10" id="KW-1185">Reference proteome</keyword>
<dbReference type="SUPFAM" id="SSF54373">
    <property type="entry name" value="FAD-linked reductases, C-terminal domain"/>
    <property type="match status" value="1"/>
</dbReference>
<dbReference type="PRINTS" id="PR01001">
    <property type="entry name" value="FADG3PDH"/>
</dbReference>
<comment type="catalytic activity">
    <reaction evidence="6">
        <text>a quinone + sn-glycerol 3-phosphate = dihydroxyacetone phosphate + a quinol</text>
        <dbReference type="Rhea" id="RHEA:18977"/>
        <dbReference type="ChEBI" id="CHEBI:24646"/>
        <dbReference type="ChEBI" id="CHEBI:57597"/>
        <dbReference type="ChEBI" id="CHEBI:57642"/>
        <dbReference type="ChEBI" id="CHEBI:132124"/>
        <dbReference type="EC" id="1.1.5.3"/>
    </reaction>
</comment>
<evidence type="ECO:0000256" key="3">
    <source>
        <dbReference type="ARBA" id="ARBA00022630"/>
    </source>
</evidence>